<name>A0A1H1FQW3_9ACTN</name>
<accession>A0A1H1FQW3</accession>
<dbReference type="InterPro" id="IPR001509">
    <property type="entry name" value="Epimerase_deHydtase"/>
</dbReference>
<dbReference type="InterPro" id="IPR036291">
    <property type="entry name" value="NAD(P)-bd_dom_sf"/>
</dbReference>
<feature type="domain" description="NAD-dependent epimerase/dehydratase" evidence="2">
    <location>
        <begin position="6"/>
        <end position="207"/>
    </location>
</feature>
<comment type="similarity">
    <text evidence="1">Belongs to the NAD(P)-dependent epimerase/dehydratase family.</text>
</comment>
<dbReference type="RefSeq" id="WP_093259687.1">
    <property type="nucleotide sequence ID" value="NZ_FNKK01000002.1"/>
</dbReference>
<dbReference type="Gene3D" id="3.40.50.720">
    <property type="entry name" value="NAD(P)-binding Rossmann-like Domain"/>
    <property type="match status" value="1"/>
</dbReference>
<evidence type="ECO:0000256" key="1">
    <source>
        <dbReference type="ARBA" id="ARBA00007637"/>
    </source>
</evidence>
<dbReference type="Pfam" id="PF01370">
    <property type="entry name" value="Epimerase"/>
    <property type="match status" value="1"/>
</dbReference>
<sequence length="314" mass="33397">MGKHVVVGAGQVGAAVVKALVRREQEVVVVSRSGSGPELPGVRRVAASAADAEAMAGIAAGAQVIYNCVNPLYHRWLTDWPPIASSLLAAAEASGSAYVILGNLYVYAPPSGPMTEDLPLDPPSAKAGVRARIWQDALAAHRAGRVRVTELRASDYYGPGCRDQSHLGDRFVPKLLAGKPVRLPGDPDAPHSWTYVPDVAEALVTAAFDERSWGRAWHVPTAPPVTYRKMAELTCELAGAPAPKVGSIPQWLVNAAGVFSPLLAEIKYVRYQFDRPFVVDSSAFTETFGLTPTPVAEGLAATVDWWRAGAPDTV</sequence>
<dbReference type="AlphaFoldDB" id="A0A1H1FQW3"/>
<evidence type="ECO:0000313" key="4">
    <source>
        <dbReference type="Proteomes" id="UP000217103"/>
    </source>
</evidence>
<organism evidence="3 4">
    <name type="scientific">Thermostaphylospora chromogena</name>
    <dbReference type="NCBI Taxonomy" id="35622"/>
    <lineage>
        <taxon>Bacteria</taxon>
        <taxon>Bacillati</taxon>
        <taxon>Actinomycetota</taxon>
        <taxon>Actinomycetes</taxon>
        <taxon>Streptosporangiales</taxon>
        <taxon>Thermomonosporaceae</taxon>
        <taxon>Thermostaphylospora</taxon>
    </lineage>
</organism>
<proteinExistence type="inferred from homology"/>
<dbReference type="Proteomes" id="UP000217103">
    <property type="component" value="Unassembled WGS sequence"/>
</dbReference>
<dbReference type="OrthoDB" id="8205493at2"/>
<dbReference type="STRING" id="35622.SAMN04489764_3118"/>
<gene>
    <name evidence="3" type="ORF">SAMN04489764_3118</name>
</gene>
<dbReference type="PANTHER" id="PTHR43000">
    <property type="entry name" value="DTDP-D-GLUCOSE 4,6-DEHYDRATASE-RELATED"/>
    <property type="match status" value="1"/>
</dbReference>
<dbReference type="SUPFAM" id="SSF51735">
    <property type="entry name" value="NAD(P)-binding Rossmann-fold domains"/>
    <property type="match status" value="1"/>
</dbReference>
<dbReference type="EMBL" id="FNKK01000002">
    <property type="protein sequence ID" value="SDR03109.1"/>
    <property type="molecule type" value="Genomic_DNA"/>
</dbReference>
<evidence type="ECO:0000313" key="3">
    <source>
        <dbReference type="EMBL" id="SDR03109.1"/>
    </source>
</evidence>
<protein>
    <submittedName>
        <fullName evidence="3">Nucleoside-diphosphate-sugar epimerase</fullName>
    </submittedName>
</protein>
<evidence type="ECO:0000259" key="2">
    <source>
        <dbReference type="Pfam" id="PF01370"/>
    </source>
</evidence>
<reference evidence="3 4" key="1">
    <citation type="submission" date="2016-10" db="EMBL/GenBank/DDBJ databases">
        <authorList>
            <person name="de Groot N.N."/>
        </authorList>
    </citation>
    <scope>NUCLEOTIDE SEQUENCE [LARGE SCALE GENOMIC DNA]</scope>
    <source>
        <strain evidence="3 4">DSM 43794</strain>
    </source>
</reference>
<keyword evidence="4" id="KW-1185">Reference proteome</keyword>